<name>A0ACD5BJG4_9PSEU</name>
<gene>
    <name evidence="1" type="ORF">LCL61_28825</name>
</gene>
<evidence type="ECO:0000313" key="2">
    <source>
        <dbReference type="Proteomes" id="UP001456344"/>
    </source>
</evidence>
<proteinExistence type="predicted"/>
<dbReference type="EMBL" id="CP150484">
    <property type="protein sequence ID" value="WYW19556.1"/>
    <property type="molecule type" value="Genomic_DNA"/>
</dbReference>
<accession>A0ACD5BJG4</accession>
<keyword evidence="2" id="KW-1185">Reference proteome</keyword>
<evidence type="ECO:0000313" key="1">
    <source>
        <dbReference type="EMBL" id="WYW19556.1"/>
    </source>
</evidence>
<sequence>MSALILMALIHSDAGRLDEVAPCPHRARELARRLGDEPSEAFAWLLEGSVLSTQDRTGDAVAAFERALALFRALGHRAPQAMTLVHLACGYTRQGDVRAPSLLDEALRLAKDRGPEPTGSMAVGALFRFVCPGAEFERALAVLVATVRRDRPASVGLGPELFRELGDSCQVMGEPTKADDAWERSSHLPATRL</sequence>
<organism evidence="1 2">
    <name type="scientific">Amycolatopsis coloradensis</name>
    <dbReference type="NCBI Taxonomy" id="76021"/>
    <lineage>
        <taxon>Bacteria</taxon>
        <taxon>Bacillati</taxon>
        <taxon>Actinomycetota</taxon>
        <taxon>Actinomycetes</taxon>
        <taxon>Pseudonocardiales</taxon>
        <taxon>Pseudonocardiaceae</taxon>
        <taxon>Amycolatopsis</taxon>
    </lineage>
</organism>
<protein>
    <submittedName>
        <fullName evidence="1">Tetratricopeptide repeat protein</fullName>
    </submittedName>
</protein>
<reference evidence="1" key="1">
    <citation type="submission" date="2023-10" db="EMBL/GenBank/DDBJ databases">
        <title>Whole genome sequencing of actinobacterial strain Amycolatopsis sp. (BCA-696) identifies the underlying plant growth-promoting genes.</title>
        <authorList>
            <person name="Gandham P."/>
            <person name="Vadla N."/>
            <person name="Saji A."/>
            <person name="Srinivas V."/>
            <person name="Ruperao P."/>
            <person name="Selvanayagam S."/>
            <person name="Saxena R.K."/>
            <person name="Rathore A."/>
            <person name="Gopalakrishnan S."/>
            <person name="Thakur V."/>
        </authorList>
    </citation>
    <scope>NUCLEOTIDE SEQUENCE</scope>
    <source>
        <strain evidence="1">BCA-696</strain>
    </source>
</reference>
<dbReference type="Proteomes" id="UP001456344">
    <property type="component" value="Chromosome"/>
</dbReference>